<dbReference type="Proteomes" id="UP000749646">
    <property type="component" value="Unassembled WGS sequence"/>
</dbReference>
<dbReference type="AlphaFoldDB" id="A0A9P6LU73"/>
<feature type="compositionally biased region" description="Basic and acidic residues" evidence="8">
    <location>
        <begin position="67"/>
        <end position="80"/>
    </location>
</feature>
<dbReference type="GO" id="GO:0008380">
    <property type="term" value="P:RNA splicing"/>
    <property type="evidence" value="ECO:0007669"/>
    <property type="project" value="UniProtKB-KW"/>
</dbReference>
<evidence type="ECO:0000256" key="7">
    <source>
        <dbReference type="SAM" id="Coils"/>
    </source>
</evidence>
<dbReference type="PANTHER" id="PTHR13296">
    <property type="entry name" value="BCAS2 PROTEIN"/>
    <property type="match status" value="1"/>
</dbReference>
<accession>A0A9P6LU73</accession>
<sequence>MSAQITLDALAYIDKQIEEPGVRSTVDKLIEAEKKRMPKPPSSTALLSFPDIDLFKGNELLQQELERVKRGKPMEPKLDLSRYQLDPPSLSSSTTTTTEATSSSSSSSTTGSETTINPSSFLSPSEELPEGRVVWLKAVDNANAQLEHQNQRILNLELVQKFGGNSWNVHNYQMEYKLSLLRKAVDDKRAEINELHKLRKRDQMDAAESFQRLEAKWAEMISSTLQVEVASASMEAELQQLKVYETNLRKELDLPLVEPSPQ</sequence>
<keyword evidence="6" id="KW-0539">Nucleus</keyword>
<evidence type="ECO:0000256" key="3">
    <source>
        <dbReference type="ARBA" id="ARBA00022664"/>
    </source>
</evidence>
<dbReference type="EMBL" id="JAAAHW010009370">
    <property type="protein sequence ID" value="KAF9942199.1"/>
    <property type="molecule type" value="Genomic_DNA"/>
</dbReference>
<dbReference type="GO" id="GO:0000974">
    <property type="term" value="C:Prp19 complex"/>
    <property type="evidence" value="ECO:0007669"/>
    <property type="project" value="TreeGrafter"/>
</dbReference>
<evidence type="ECO:0000256" key="4">
    <source>
        <dbReference type="ARBA" id="ARBA00022728"/>
    </source>
</evidence>
<gene>
    <name evidence="9" type="ORF">BGZ65_007731</name>
</gene>
<feature type="region of interest" description="Disordered" evidence="8">
    <location>
        <begin position="67"/>
        <end position="125"/>
    </location>
</feature>
<keyword evidence="7" id="KW-0175">Coiled coil</keyword>
<reference evidence="9" key="1">
    <citation type="journal article" date="2020" name="Fungal Divers.">
        <title>Resolving the Mortierellaceae phylogeny through synthesis of multi-gene phylogenetics and phylogenomics.</title>
        <authorList>
            <person name="Vandepol N."/>
            <person name="Liber J."/>
            <person name="Desiro A."/>
            <person name="Na H."/>
            <person name="Kennedy M."/>
            <person name="Barry K."/>
            <person name="Grigoriev I.V."/>
            <person name="Miller A.N."/>
            <person name="O'Donnell K."/>
            <person name="Stajich J.E."/>
            <person name="Bonito G."/>
        </authorList>
    </citation>
    <scope>NUCLEOTIDE SEQUENCE</scope>
    <source>
        <strain evidence="9">MES-2147</strain>
    </source>
</reference>
<keyword evidence="5" id="KW-0508">mRNA splicing</keyword>
<evidence type="ECO:0000256" key="6">
    <source>
        <dbReference type="ARBA" id="ARBA00023242"/>
    </source>
</evidence>
<dbReference type="PANTHER" id="PTHR13296:SF0">
    <property type="entry name" value="PRE-MRNA-SPLICING FACTOR SPF27"/>
    <property type="match status" value="1"/>
</dbReference>
<dbReference type="GO" id="GO:0071011">
    <property type="term" value="C:precatalytic spliceosome"/>
    <property type="evidence" value="ECO:0007669"/>
    <property type="project" value="TreeGrafter"/>
</dbReference>
<evidence type="ECO:0000256" key="5">
    <source>
        <dbReference type="ARBA" id="ARBA00023187"/>
    </source>
</evidence>
<name>A0A9P6LU73_9FUNG</name>
<proteinExistence type="inferred from homology"/>
<evidence type="ECO:0008006" key="11">
    <source>
        <dbReference type="Google" id="ProtNLM"/>
    </source>
</evidence>
<evidence type="ECO:0000256" key="8">
    <source>
        <dbReference type="SAM" id="MobiDB-lite"/>
    </source>
</evidence>
<feature type="compositionally biased region" description="Low complexity" evidence="8">
    <location>
        <begin position="89"/>
        <end position="125"/>
    </location>
</feature>
<dbReference type="Pfam" id="PF05700">
    <property type="entry name" value="BCAS2"/>
    <property type="match status" value="2"/>
</dbReference>
<dbReference type="OrthoDB" id="205794at2759"/>
<dbReference type="InterPro" id="IPR008409">
    <property type="entry name" value="SPF27"/>
</dbReference>
<comment type="subcellular location">
    <subcellularLocation>
        <location evidence="1">Nucleus</location>
    </subcellularLocation>
</comment>
<protein>
    <recommendedName>
        <fullName evidence="11">Pre-mRNA-splicing factor SPF27</fullName>
    </recommendedName>
</protein>
<keyword evidence="3" id="KW-0507">mRNA processing</keyword>
<organism evidence="9 10">
    <name type="scientific">Modicella reniformis</name>
    <dbReference type="NCBI Taxonomy" id="1440133"/>
    <lineage>
        <taxon>Eukaryota</taxon>
        <taxon>Fungi</taxon>
        <taxon>Fungi incertae sedis</taxon>
        <taxon>Mucoromycota</taxon>
        <taxon>Mortierellomycotina</taxon>
        <taxon>Mortierellomycetes</taxon>
        <taxon>Mortierellales</taxon>
        <taxon>Mortierellaceae</taxon>
        <taxon>Modicella</taxon>
    </lineage>
</organism>
<comment type="caution">
    <text evidence="9">The sequence shown here is derived from an EMBL/GenBank/DDBJ whole genome shotgun (WGS) entry which is preliminary data.</text>
</comment>
<comment type="similarity">
    <text evidence="2">Belongs to the SPF27 family.</text>
</comment>
<keyword evidence="4" id="KW-0747">Spliceosome</keyword>
<evidence type="ECO:0000256" key="2">
    <source>
        <dbReference type="ARBA" id="ARBA00010788"/>
    </source>
</evidence>
<feature type="coiled-coil region" evidence="7">
    <location>
        <begin position="136"/>
        <end position="201"/>
    </location>
</feature>
<evidence type="ECO:0000313" key="9">
    <source>
        <dbReference type="EMBL" id="KAF9942199.1"/>
    </source>
</evidence>
<evidence type="ECO:0000313" key="10">
    <source>
        <dbReference type="Proteomes" id="UP000749646"/>
    </source>
</evidence>
<dbReference type="GO" id="GO:0071013">
    <property type="term" value="C:catalytic step 2 spliceosome"/>
    <property type="evidence" value="ECO:0007669"/>
    <property type="project" value="TreeGrafter"/>
</dbReference>
<evidence type="ECO:0000256" key="1">
    <source>
        <dbReference type="ARBA" id="ARBA00004123"/>
    </source>
</evidence>
<dbReference type="GO" id="GO:0006397">
    <property type="term" value="P:mRNA processing"/>
    <property type="evidence" value="ECO:0007669"/>
    <property type="project" value="UniProtKB-KW"/>
</dbReference>
<keyword evidence="10" id="KW-1185">Reference proteome</keyword>